<feature type="non-terminal residue" evidence="2">
    <location>
        <position position="355"/>
    </location>
</feature>
<comment type="caution">
    <text evidence="2">The sequence shown here is derived from an EMBL/GenBank/DDBJ whole genome shotgun (WGS) entry which is preliminary data.</text>
</comment>
<evidence type="ECO:0000313" key="3">
    <source>
        <dbReference type="Proteomes" id="UP000030108"/>
    </source>
</evidence>
<organism evidence="2 3">
    <name type="scientific">Rhizoctonia solani AG-3 Rhs1AP</name>
    <dbReference type="NCBI Taxonomy" id="1086054"/>
    <lineage>
        <taxon>Eukaryota</taxon>
        <taxon>Fungi</taxon>
        <taxon>Dikarya</taxon>
        <taxon>Basidiomycota</taxon>
        <taxon>Agaricomycotina</taxon>
        <taxon>Agaricomycetes</taxon>
        <taxon>Cantharellales</taxon>
        <taxon>Ceratobasidiaceae</taxon>
        <taxon>Rhizoctonia</taxon>
    </lineage>
</organism>
<reference evidence="3" key="1">
    <citation type="journal article" date="2014" name="Genome Announc.">
        <title>Draft genome sequence of the plant-pathogenic soil fungus Rhizoctonia solani anastomosis group 3 strain Rhs1AP.</title>
        <authorList>
            <person name="Cubeta M.A."/>
            <person name="Thomas E."/>
            <person name="Dean R.A."/>
            <person name="Jabaji S."/>
            <person name="Neate S.M."/>
            <person name="Tavantzis S."/>
            <person name="Toda T."/>
            <person name="Vilgalys R."/>
            <person name="Bharathan N."/>
            <person name="Fedorova-Abrams N."/>
            <person name="Pakala S.B."/>
            <person name="Pakala S.M."/>
            <person name="Zafar N."/>
            <person name="Joardar V."/>
            <person name="Losada L."/>
            <person name="Nierman W.C."/>
        </authorList>
    </citation>
    <scope>NUCLEOTIDE SEQUENCE [LARGE SCALE GENOMIC DNA]</scope>
    <source>
        <strain evidence="3">AG-3</strain>
    </source>
</reference>
<evidence type="ECO:0000256" key="1">
    <source>
        <dbReference type="SAM" id="MobiDB-lite"/>
    </source>
</evidence>
<feature type="compositionally biased region" description="Basic and acidic residues" evidence="1">
    <location>
        <begin position="72"/>
        <end position="87"/>
    </location>
</feature>
<dbReference type="AlphaFoldDB" id="X8JFY9"/>
<sequence length="355" mass="39402">MSSLPKNDHLTIGTVVINEADGSKNHLPRARSPQGAHRSWADLLKRNAGTRPALNNSLPFRSSAIMPTEDENQGHGRPIEFNRRSESVDNTPPQADLRSNLPPPDHVREYLVIEAEFDITPTICHLGQSVPNVMKTVISKPIHVVRYGNPITEAIEKALRSPSGCLIFCDMFISLPPGLSNQAFDLVIHLGWPKNDGIYRDHAQLPPLQTHLILLSRKEVTGSDGSLLLSQLRGLGVSAIDPNTKRNFNRQTELSTIALERNLWREALASVSSAAYVRSYYMAWITHHFSGIYKQQDWTAIDVVTNANKHVKEVLLHGYGRQGNPVRGRPTVTAGYVAHFKLEEAVMAGILTVRS</sequence>
<name>X8JFY9_9AGAM</name>
<dbReference type="Proteomes" id="UP000030108">
    <property type="component" value="Unassembled WGS sequence"/>
</dbReference>
<dbReference type="EMBL" id="JATN01000317">
    <property type="protein sequence ID" value="EUC62840.1"/>
    <property type="molecule type" value="Genomic_DNA"/>
</dbReference>
<evidence type="ECO:0000313" key="2">
    <source>
        <dbReference type="EMBL" id="EUC62840.1"/>
    </source>
</evidence>
<protein>
    <submittedName>
        <fullName evidence="2">Uncharacterized protein</fullName>
    </submittedName>
</protein>
<feature type="region of interest" description="Disordered" evidence="1">
    <location>
        <begin position="51"/>
        <end position="101"/>
    </location>
</feature>
<proteinExistence type="predicted"/>
<accession>X8JFY9</accession>
<dbReference type="OrthoDB" id="3263409at2759"/>
<gene>
    <name evidence="2" type="ORF">RSOL_457880</name>
</gene>